<dbReference type="PANTHER" id="PTHR38462:SF1">
    <property type="entry name" value="YPRB RIBONUCLEASE H-LIKE DOMAIN-CONTAINING PROTEIN"/>
    <property type="match status" value="1"/>
</dbReference>
<gene>
    <name evidence="2" type="ORF">DXA39_05055</name>
</gene>
<dbReference type="EMBL" id="QVEU01000003">
    <property type="protein sequence ID" value="RGB76539.1"/>
    <property type="molecule type" value="Genomic_DNA"/>
</dbReference>
<evidence type="ECO:0000313" key="2">
    <source>
        <dbReference type="EMBL" id="RGB76539.1"/>
    </source>
</evidence>
<dbReference type="SUPFAM" id="SSF53098">
    <property type="entry name" value="Ribonuclease H-like"/>
    <property type="match status" value="1"/>
</dbReference>
<dbReference type="OrthoDB" id="9790530at2"/>
<dbReference type="Gene3D" id="3.30.420.10">
    <property type="entry name" value="Ribonuclease H-like superfamily/Ribonuclease H"/>
    <property type="match status" value="1"/>
</dbReference>
<proteinExistence type="predicted"/>
<name>A0A3E2TIS3_9FIRM</name>
<reference evidence="2 3" key="1">
    <citation type="submission" date="2018-08" db="EMBL/GenBank/DDBJ databases">
        <title>A genome reference for cultivated species of the human gut microbiota.</title>
        <authorList>
            <person name="Zou Y."/>
            <person name="Xue W."/>
            <person name="Luo G."/>
        </authorList>
    </citation>
    <scope>NUCLEOTIDE SEQUENCE [LARGE SCALE GENOMIC DNA]</scope>
    <source>
        <strain evidence="2 3">OF01-3</strain>
    </source>
</reference>
<organism evidence="2 3">
    <name type="scientific">Anaerococcus nagyae</name>
    <dbReference type="NCBI Taxonomy" id="1755241"/>
    <lineage>
        <taxon>Bacteria</taxon>
        <taxon>Bacillati</taxon>
        <taxon>Bacillota</taxon>
        <taxon>Tissierellia</taxon>
        <taxon>Tissierellales</taxon>
        <taxon>Peptoniphilaceae</taxon>
        <taxon>Anaerococcus</taxon>
    </lineage>
</organism>
<protein>
    <recommendedName>
        <fullName evidence="1">YprB ribonuclease H-like domain-containing protein</fullName>
    </recommendedName>
</protein>
<sequence>MIKYKKLYNAENLNKDEIILDIETTGLDPTIDNLVLLGLITYEKNKCYIIQYFAQDNSEEKRLLKIYLREVKNKTIITYNGDKFDIPFLNYRLSKYMLLPIFPESIDIYKIISSKRKYFDFKSMKLTDIEKYIGIYRNDPSRYNVISKLSEDIKKRNRPKPIMIHNENDLISTEKLANVENHFDKKLSINLEDNILTLKSILINNDIGHIELISSNNIQKSYFTSNFYELTVNDKDIEINLQLIYGKFDKENTGYVCLNTFELTNESNMKVDPNLLIIRENYIYNYKNILNLSKKIIENHL</sequence>
<dbReference type="PANTHER" id="PTHR38462">
    <property type="entry name" value="EXONUCLEASE-LIKE PROTEIN"/>
    <property type="match status" value="1"/>
</dbReference>
<dbReference type="InterPro" id="IPR038720">
    <property type="entry name" value="YprB_RNase_H-like_dom"/>
</dbReference>
<dbReference type="RefSeq" id="WP_117521617.1">
    <property type="nucleotide sequence ID" value="NZ_QVEU01000003.1"/>
</dbReference>
<dbReference type="InterPro" id="IPR012337">
    <property type="entry name" value="RNaseH-like_sf"/>
</dbReference>
<dbReference type="Pfam" id="PF13482">
    <property type="entry name" value="RNase_H_2"/>
    <property type="match status" value="1"/>
</dbReference>
<evidence type="ECO:0000313" key="3">
    <source>
        <dbReference type="Proteomes" id="UP000261011"/>
    </source>
</evidence>
<comment type="caution">
    <text evidence="2">The sequence shown here is derived from an EMBL/GenBank/DDBJ whole genome shotgun (WGS) entry which is preliminary data.</text>
</comment>
<dbReference type="GO" id="GO:0003676">
    <property type="term" value="F:nucleic acid binding"/>
    <property type="evidence" value="ECO:0007669"/>
    <property type="project" value="InterPro"/>
</dbReference>
<feature type="domain" description="YprB ribonuclease H-like" evidence="1">
    <location>
        <begin position="19"/>
        <end position="178"/>
    </location>
</feature>
<keyword evidence="3" id="KW-1185">Reference proteome</keyword>
<evidence type="ECO:0000259" key="1">
    <source>
        <dbReference type="Pfam" id="PF13482"/>
    </source>
</evidence>
<dbReference type="Proteomes" id="UP000261011">
    <property type="component" value="Unassembled WGS sequence"/>
</dbReference>
<dbReference type="AlphaFoldDB" id="A0A3E2TIS3"/>
<dbReference type="InterPro" id="IPR036397">
    <property type="entry name" value="RNaseH_sf"/>
</dbReference>
<accession>A0A3E2TIS3</accession>